<dbReference type="InterPro" id="IPR050206">
    <property type="entry name" value="FtsK/SpoIIIE/SftA"/>
</dbReference>
<comment type="caution">
    <text evidence="5">The sequence shown here is derived from an EMBL/GenBank/DDBJ whole genome shotgun (WGS) entry which is preliminary data.</text>
</comment>
<dbReference type="RefSeq" id="WP_327605715.1">
    <property type="nucleotide sequence ID" value="NZ_JARZFX010000001.1"/>
</dbReference>
<protein>
    <submittedName>
        <fullName evidence="5">FtsK/SpoIIIE domain-containing protein</fullName>
    </submittedName>
</protein>
<accession>A0ABU6K9Z0</accession>
<dbReference type="InterPro" id="IPR027417">
    <property type="entry name" value="P-loop_NTPase"/>
</dbReference>
<sequence length="407" mass="46896">MLIETGLGLLVSSAMLTSIRTNNMPDKKKIEKIFEYTKTWVTTQGNDIKKPQFIREDNITADEKVIGIEYVYRLPLGMPFKKLEYLNENVGVFKDGLHKNVEIDFNEGMMHLNVYEADLPKSWDYVDEKLEGWKVPIGKTYKELIMHDFDSTPHLVGGGTTRYGKTNLVKGIITSLIINHPEDVELYLIDLKSGVEFYRYRNLKQVQMVATNVAETYDLLTEVMLKLEVEKGYYRDNGWSNVIESPIKKRTFVIIDEAGDLVPESFMDKDEKDMHKECQWMLSHIARIGGAFGFRELFFSQYTTADVLPRQIKQNCDAKISFKLQNGYSSEVVLGEGNTQAADLEKIPGRAMFKDGATMHKLQVPRIYDKQMEKLLQDHYVTKRKDITDEQQADGDTNELIQIRDID</sequence>
<dbReference type="PROSITE" id="PS50901">
    <property type="entry name" value="FTSK"/>
    <property type="match status" value="1"/>
</dbReference>
<organism evidence="5 6">
    <name type="scientific">Virgibacillus tibetensis</name>
    <dbReference type="NCBI Taxonomy" id="3042313"/>
    <lineage>
        <taxon>Bacteria</taxon>
        <taxon>Bacillati</taxon>
        <taxon>Bacillota</taxon>
        <taxon>Bacilli</taxon>
        <taxon>Bacillales</taxon>
        <taxon>Bacillaceae</taxon>
        <taxon>Virgibacillus</taxon>
    </lineage>
</organism>
<dbReference type="Gene3D" id="3.40.50.300">
    <property type="entry name" value="P-loop containing nucleotide triphosphate hydrolases"/>
    <property type="match status" value="1"/>
</dbReference>
<gene>
    <name evidence="5" type="ORF">QGM71_01375</name>
</gene>
<evidence type="ECO:0000313" key="6">
    <source>
        <dbReference type="Proteomes" id="UP001335737"/>
    </source>
</evidence>
<dbReference type="Pfam" id="PF01580">
    <property type="entry name" value="FtsK_SpoIIIE"/>
    <property type="match status" value="1"/>
</dbReference>
<name>A0ABU6K9Z0_9BACI</name>
<feature type="domain" description="FtsK" evidence="4">
    <location>
        <begin position="141"/>
        <end position="331"/>
    </location>
</feature>
<keyword evidence="6" id="KW-1185">Reference proteome</keyword>
<keyword evidence="2 3" id="KW-0067">ATP-binding</keyword>
<dbReference type="Proteomes" id="UP001335737">
    <property type="component" value="Unassembled WGS sequence"/>
</dbReference>
<evidence type="ECO:0000256" key="2">
    <source>
        <dbReference type="ARBA" id="ARBA00022840"/>
    </source>
</evidence>
<dbReference type="PANTHER" id="PTHR22683:SF1">
    <property type="entry name" value="TYPE VII SECRETION SYSTEM PROTEIN ESSC"/>
    <property type="match status" value="1"/>
</dbReference>
<keyword evidence="1 3" id="KW-0547">Nucleotide-binding</keyword>
<evidence type="ECO:0000259" key="4">
    <source>
        <dbReference type="PROSITE" id="PS50901"/>
    </source>
</evidence>
<evidence type="ECO:0000256" key="3">
    <source>
        <dbReference type="PROSITE-ProRule" id="PRU00289"/>
    </source>
</evidence>
<proteinExistence type="predicted"/>
<dbReference type="EMBL" id="JARZFX010000001">
    <property type="protein sequence ID" value="MEC5422143.1"/>
    <property type="molecule type" value="Genomic_DNA"/>
</dbReference>
<dbReference type="PANTHER" id="PTHR22683">
    <property type="entry name" value="SPORULATION PROTEIN RELATED"/>
    <property type="match status" value="1"/>
</dbReference>
<evidence type="ECO:0000256" key="1">
    <source>
        <dbReference type="ARBA" id="ARBA00022741"/>
    </source>
</evidence>
<feature type="binding site" evidence="3">
    <location>
        <begin position="159"/>
        <end position="166"/>
    </location>
    <ligand>
        <name>ATP</name>
        <dbReference type="ChEBI" id="CHEBI:30616"/>
    </ligand>
</feature>
<dbReference type="InterPro" id="IPR002543">
    <property type="entry name" value="FtsK_dom"/>
</dbReference>
<reference evidence="5 6" key="1">
    <citation type="journal article" date="2024" name="Int. J. Syst. Evol. Microbiol.">
        <title>Virgibacillus tibetensis sp. nov., isolated from salt lake on the Tibetan Plateau of China.</title>
        <authorList>
            <person name="Phurbu D."/>
            <person name="Liu Z.-X."/>
            <person name="Wang R."/>
            <person name="Zheng Y.-Y."/>
            <person name="Liu H.-C."/>
            <person name="Zhou Y.-G."/>
            <person name="Yu Y.-J."/>
            <person name="Li A.-H."/>
        </authorList>
    </citation>
    <scope>NUCLEOTIDE SEQUENCE [LARGE SCALE GENOMIC DNA]</scope>
    <source>
        <strain evidence="5 6">C22-A2</strain>
    </source>
</reference>
<evidence type="ECO:0000313" key="5">
    <source>
        <dbReference type="EMBL" id="MEC5422143.1"/>
    </source>
</evidence>
<dbReference type="SUPFAM" id="SSF52540">
    <property type="entry name" value="P-loop containing nucleoside triphosphate hydrolases"/>
    <property type="match status" value="1"/>
</dbReference>